<dbReference type="Proteomes" id="UP000606008">
    <property type="component" value="Unassembled WGS sequence"/>
</dbReference>
<evidence type="ECO:0000256" key="4">
    <source>
        <dbReference type="ARBA" id="ARBA00022741"/>
    </source>
</evidence>
<keyword evidence="4" id="KW-0547">Nucleotide-binding</keyword>
<gene>
    <name evidence="6" type="ORF">F7231_07780</name>
</gene>
<proteinExistence type="predicted"/>
<evidence type="ECO:0000256" key="1">
    <source>
        <dbReference type="ARBA" id="ARBA00022553"/>
    </source>
</evidence>
<reference evidence="6" key="1">
    <citation type="submission" date="2024-05" db="EMBL/GenBank/DDBJ databases">
        <authorList>
            <person name="Jung D.-H."/>
        </authorList>
    </citation>
    <scope>NUCLEOTIDE SEQUENCE</scope>
    <source>
        <strain evidence="6">JA-25</strain>
    </source>
</reference>
<dbReference type="RefSeq" id="WP_085412069.1">
    <property type="nucleotide sequence ID" value="NZ_WAEL01000002.1"/>
</dbReference>
<dbReference type="InterPro" id="IPR051813">
    <property type="entry name" value="HepT_RNase_toxin"/>
</dbReference>
<dbReference type="PANTHER" id="PTHR34139">
    <property type="entry name" value="UPF0331 PROTEIN MJ0127"/>
    <property type="match status" value="1"/>
</dbReference>
<organism evidence="6 7">
    <name type="scientific">Fibrivirga algicola</name>
    <dbReference type="NCBI Taxonomy" id="2950420"/>
    <lineage>
        <taxon>Bacteria</taxon>
        <taxon>Pseudomonadati</taxon>
        <taxon>Bacteroidota</taxon>
        <taxon>Cytophagia</taxon>
        <taxon>Cytophagales</taxon>
        <taxon>Spirosomataceae</taxon>
        <taxon>Fibrivirga</taxon>
    </lineage>
</organism>
<keyword evidence="3" id="KW-0540">Nuclease</keyword>
<protein>
    <submittedName>
        <fullName evidence="6">DUF86 domain-containing protein</fullName>
    </submittedName>
</protein>
<keyword evidence="7" id="KW-1185">Reference proteome</keyword>
<keyword evidence="5" id="KW-0378">Hydrolase</keyword>
<evidence type="ECO:0000256" key="5">
    <source>
        <dbReference type="ARBA" id="ARBA00022801"/>
    </source>
</evidence>
<dbReference type="PANTHER" id="PTHR34139:SF1">
    <property type="entry name" value="RNASE MJ1380-RELATED"/>
    <property type="match status" value="1"/>
</dbReference>
<dbReference type="InterPro" id="IPR008201">
    <property type="entry name" value="HepT-like"/>
</dbReference>
<comment type="caution">
    <text evidence="6">The sequence shown here is derived from an EMBL/GenBank/DDBJ whole genome shotgun (WGS) entry which is preliminary data.</text>
</comment>
<accession>A0ABX0QCI4</accession>
<evidence type="ECO:0000256" key="2">
    <source>
        <dbReference type="ARBA" id="ARBA00022649"/>
    </source>
</evidence>
<evidence type="ECO:0000313" key="6">
    <source>
        <dbReference type="EMBL" id="NID10070.1"/>
    </source>
</evidence>
<name>A0ABX0QCI4_9BACT</name>
<sequence>MFSSKNLTYICTILERIKKITIYTKGFSEADGLAWANDQLNYNATWSLLLVIGEETKKIDKALKAPHVIIPRRQMGGIREFLVHDYRGVDDELVFIPASVNSCPLNPFSYSC</sequence>
<dbReference type="EMBL" id="WAEL01000002">
    <property type="protein sequence ID" value="NID10070.1"/>
    <property type="molecule type" value="Genomic_DNA"/>
</dbReference>
<keyword evidence="1" id="KW-0597">Phosphoprotein</keyword>
<evidence type="ECO:0000313" key="7">
    <source>
        <dbReference type="Proteomes" id="UP000606008"/>
    </source>
</evidence>
<dbReference type="Pfam" id="PF01934">
    <property type="entry name" value="HepT-like"/>
    <property type="match status" value="1"/>
</dbReference>
<keyword evidence="2" id="KW-1277">Toxin-antitoxin system</keyword>
<evidence type="ECO:0000256" key="3">
    <source>
        <dbReference type="ARBA" id="ARBA00022722"/>
    </source>
</evidence>